<feature type="transmembrane region" description="Helical" evidence="1">
    <location>
        <begin position="146"/>
        <end position="162"/>
    </location>
</feature>
<protein>
    <submittedName>
        <fullName evidence="2">Uncharacterized protein</fullName>
    </submittedName>
</protein>
<feature type="transmembrane region" description="Helical" evidence="1">
    <location>
        <begin position="12"/>
        <end position="30"/>
    </location>
</feature>
<feature type="transmembrane region" description="Helical" evidence="1">
    <location>
        <begin position="168"/>
        <end position="186"/>
    </location>
</feature>
<organism evidence="2">
    <name type="scientific">Lygus hesperus</name>
    <name type="common">Western plant bug</name>
    <dbReference type="NCBI Taxonomy" id="30085"/>
    <lineage>
        <taxon>Eukaryota</taxon>
        <taxon>Metazoa</taxon>
        <taxon>Ecdysozoa</taxon>
        <taxon>Arthropoda</taxon>
        <taxon>Hexapoda</taxon>
        <taxon>Insecta</taxon>
        <taxon>Pterygota</taxon>
        <taxon>Neoptera</taxon>
        <taxon>Paraneoptera</taxon>
        <taxon>Hemiptera</taxon>
        <taxon>Heteroptera</taxon>
        <taxon>Panheteroptera</taxon>
        <taxon>Cimicomorpha</taxon>
        <taxon>Miridae</taxon>
        <taxon>Mirini</taxon>
        <taxon>Lygus</taxon>
    </lineage>
</organism>
<sequence length="292" mass="32821">MLRDAIYRNSNIRQIVVMFLWATPCLMFATKFGIADFIDLMRKNVNSLVVWTWYAIMAASCCITCMLTRVLLMIVQGTDGGQLMAILFNAGLAGAISLLLEPVDKIDLETLNTPVEEVILSIAAGYFFYEMFYLRTRKSFEPCMKILGIISATAFIITTLCNGSGAKVLLTFLFLYSSAIPILKLPYFGSSKFTKSKAYKASICIAHAFAVHQRVFHAPGLFLKFWSSPTFRYERFEWAATIFIHSLAIGVCLRLCEVIHKCQNEKDRSELGDANLGEVTDDSLVTYKIGKR</sequence>
<dbReference type="AlphaFoldDB" id="A0A0A9XLM9"/>
<feature type="transmembrane region" description="Helical" evidence="1">
    <location>
        <begin position="118"/>
        <end position="134"/>
    </location>
</feature>
<accession>A0A0A9XLM9</accession>
<evidence type="ECO:0000313" key="2">
    <source>
        <dbReference type="EMBL" id="JAG19713.1"/>
    </source>
</evidence>
<feature type="transmembrane region" description="Helical" evidence="1">
    <location>
        <begin position="84"/>
        <end position="103"/>
    </location>
</feature>
<gene>
    <name evidence="2" type="ORF">CM83_98904</name>
</gene>
<keyword evidence="1" id="KW-0812">Transmembrane</keyword>
<keyword evidence="1" id="KW-1133">Transmembrane helix</keyword>
<name>A0A0A9XLM9_LYGHE</name>
<feature type="transmembrane region" description="Helical" evidence="1">
    <location>
        <begin position="50"/>
        <end position="72"/>
    </location>
</feature>
<keyword evidence="1" id="KW-0472">Membrane</keyword>
<dbReference type="EMBL" id="GBHO01023891">
    <property type="protein sequence ID" value="JAG19713.1"/>
    <property type="molecule type" value="Transcribed_RNA"/>
</dbReference>
<reference evidence="2" key="2">
    <citation type="submission" date="2014-07" db="EMBL/GenBank/DDBJ databases">
        <authorList>
            <person name="Hull J."/>
        </authorList>
    </citation>
    <scope>NUCLEOTIDE SEQUENCE</scope>
</reference>
<reference evidence="2" key="1">
    <citation type="journal article" date="2014" name="PLoS ONE">
        <title>Transcriptome-Based Identification of ABC Transporters in the Western Tarnished Plant Bug Lygus hesperus.</title>
        <authorList>
            <person name="Hull J.J."/>
            <person name="Chaney K."/>
            <person name="Geib S.M."/>
            <person name="Fabrick J.A."/>
            <person name="Brent C.S."/>
            <person name="Walsh D."/>
            <person name="Lavine L.C."/>
        </authorList>
    </citation>
    <scope>NUCLEOTIDE SEQUENCE</scope>
</reference>
<feature type="non-terminal residue" evidence="2">
    <location>
        <position position="292"/>
    </location>
</feature>
<evidence type="ECO:0000256" key="1">
    <source>
        <dbReference type="SAM" id="Phobius"/>
    </source>
</evidence>
<proteinExistence type="predicted"/>